<proteinExistence type="predicted"/>
<protein>
    <submittedName>
        <fullName evidence="2">Uncharacterized protein</fullName>
    </submittedName>
</protein>
<evidence type="ECO:0000256" key="1">
    <source>
        <dbReference type="SAM" id="MobiDB-lite"/>
    </source>
</evidence>
<feature type="region of interest" description="Disordered" evidence="1">
    <location>
        <begin position="155"/>
        <end position="176"/>
    </location>
</feature>
<dbReference type="Proteomes" id="UP000202511">
    <property type="component" value="Segment"/>
</dbReference>
<dbReference type="GeneID" id="23462494"/>
<organism evidence="2 3">
    <name type="scientific">Pandoravirus inopinatum</name>
    <dbReference type="NCBI Taxonomy" id="1605721"/>
    <lineage>
        <taxon>Viruses</taxon>
        <taxon>Pandoravirus</taxon>
    </lineage>
</organism>
<evidence type="ECO:0000313" key="2">
    <source>
        <dbReference type="EMBL" id="AJF97577.1"/>
    </source>
</evidence>
<reference evidence="2 3" key="1">
    <citation type="journal article" date="2015" name="Parasitol. Res.">
        <title>Viruses in close associations with free-living amoebae.</title>
        <authorList>
            <person name="Scheid P."/>
        </authorList>
    </citation>
    <scope>NUCLEOTIDE SEQUENCE [LARGE SCALE GENOMIC DNA]</scope>
    <source>
        <strain evidence="2">KlaHel</strain>
    </source>
</reference>
<dbReference type="EMBL" id="KP136319">
    <property type="protein sequence ID" value="AJF97577.1"/>
    <property type="molecule type" value="Genomic_DNA"/>
</dbReference>
<dbReference type="KEGG" id="vg:23462494"/>
<name>A0A0B5JD17_9VIRU</name>
<sequence>MHATDPPQHADQHASVRLDTLPPEVLSFIANGADAAGHPILDPRYRFQLAQVSPKLREYISCPLHSDAARLARHPGATEAWVKGRAASMALVVSQCRSGMTPEEAARDFLVPSDPHRGEIAALLATAPACLIVREFVNMVERLIPTVTTEWFPHPHNTSRIGGRRETGDTVSDDTPLGRRSRACRNVVGLVCLLGRSDAALDIFSWYNIMCLRTMGACLRAAIARDDGPLVSALLCCVASRHQQFCNDRPSLDLFKHALFVAGASSKINALRHLVVKGMGQKTAGSLADHPSLAAVQTCHCQGRRKCAFEENNGVIVTHLYWTQTAAAHDQVDVFTCADAEGWPYQERKAIKYAVASGSVGVSDHVARRFDPTTYSAARWAKKLFTTITVMRVDTDAESLARGMAWLASCGVVFGLQDTIDLACRLWSRPDLVPCVLAMATPLPDPTVPFPFGPHTLHNILSGGEWVMLSRIIVAYGRASDEACVAGQQTHDPTWWAVITRNLQIARTEGARSCLIMQSKGAPRALFAAYRIARLCRRIPSTPTASKVDDSLVPFMGDVGDGNAHIDPACWTRWCSPAPICVRPDTDAREQKAYNLWKSDEDLWHCIVSVLALLDEAGLVDEAAVSTPDH</sequence>
<dbReference type="RefSeq" id="YP_009119812.1">
    <property type="nucleotide sequence ID" value="NC_026440.1"/>
</dbReference>
<evidence type="ECO:0000313" key="3">
    <source>
        <dbReference type="Proteomes" id="UP000202511"/>
    </source>
</evidence>
<accession>A0A0B5JD17</accession>